<dbReference type="InterPro" id="IPR000073">
    <property type="entry name" value="AB_hydrolase_1"/>
</dbReference>
<keyword evidence="3" id="KW-1185">Reference proteome</keyword>
<organism evidence="2 3">
    <name type="scientific">Candidatus Nephthysia bennettiae</name>
    <dbReference type="NCBI Taxonomy" id="3127016"/>
    <lineage>
        <taxon>Bacteria</taxon>
        <taxon>Bacillati</taxon>
        <taxon>Candidatus Dormiibacterota</taxon>
        <taxon>Candidatus Dormibacteria</taxon>
        <taxon>Candidatus Dormibacterales</taxon>
        <taxon>Candidatus Dormibacteraceae</taxon>
        <taxon>Candidatus Nephthysia</taxon>
    </lineage>
</organism>
<reference evidence="2" key="1">
    <citation type="submission" date="2020-10" db="EMBL/GenBank/DDBJ databases">
        <title>Ca. Dormibacterota MAGs.</title>
        <authorList>
            <person name="Montgomery K."/>
        </authorList>
    </citation>
    <scope>NUCLEOTIDE SEQUENCE [LARGE SCALE GENOMIC DNA]</scope>
    <source>
        <strain evidence="2">SC8812_S17_10</strain>
    </source>
</reference>
<gene>
    <name evidence="2" type="ORF">JF922_13240</name>
</gene>
<feature type="domain" description="AB hydrolase-1" evidence="1">
    <location>
        <begin position="12"/>
        <end position="242"/>
    </location>
</feature>
<keyword evidence="2" id="KW-0378">Hydrolase</keyword>
<sequence length="259" mass="28808">MSSAIYAPALPVLARSFRAYAFDTPGHGFSDPFPRQPSIEEYASTLLESIDDIGIDQFIVVGCHTGAAIGLEIARQAGDRRVLQAVLTGVPLMKPNEWEGYFERVLSGGRPGEPPPKSWKELFAPDFELSMDGAHMRWAWNRWASGKRSDYPLDSTPVELIHMAVVQLLLAGPHYNWMYRAAWSYDPEPALRGLACQVLLLNGSKDPLADKDVDVAQHLRDARIVHLEGLTGQLPWRVPERFTAEIERFVGIPTETVSG</sequence>
<accession>A0A934NE15</accession>
<name>A0A934NE15_9BACT</name>
<dbReference type="Pfam" id="PF12697">
    <property type="entry name" value="Abhydrolase_6"/>
    <property type="match status" value="1"/>
</dbReference>
<dbReference type="InterPro" id="IPR029058">
    <property type="entry name" value="AB_hydrolase_fold"/>
</dbReference>
<dbReference type="Gene3D" id="3.40.50.1820">
    <property type="entry name" value="alpha/beta hydrolase"/>
    <property type="match status" value="1"/>
</dbReference>
<dbReference type="Proteomes" id="UP000612893">
    <property type="component" value="Unassembled WGS sequence"/>
</dbReference>
<evidence type="ECO:0000313" key="3">
    <source>
        <dbReference type="Proteomes" id="UP000612893"/>
    </source>
</evidence>
<proteinExistence type="predicted"/>
<dbReference type="AlphaFoldDB" id="A0A934NE15"/>
<dbReference type="PANTHER" id="PTHR43798">
    <property type="entry name" value="MONOACYLGLYCEROL LIPASE"/>
    <property type="match status" value="1"/>
</dbReference>
<evidence type="ECO:0000259" key="1">
    <source>
        <dbReference type="Pfam" id="PF12697"/>
    </source>
</evidence>
<protein>
    <submittedName>
        <fullName evidence="2">Alpha/beta hydrolase</fullName>
    </submittedName>
</protein>
<evidence type="ECO:0000313" key="2">
    <source>
        <dbReference type="EMBL" id="MBJ7599032.1"/>
    </source>
</evidence>
<dbReference type="InterPro" id="IPR050266">
    <property type="entry name" value="AB_hydrolase_sf"/>
</dbReference>
<dbReference type="EMBL" id="JAEKNR010000136">
    <property type="protein sequence ID" value="MBJ7599032.1"/>
    <property type="molecule type" value="Genomic_DNA"/>
</dbReference>
<comment type="caution">
    <text evidence="2">The sequence shown here is derived from an EMBL/GenBank/DDBJ whole genome shotgun (WGS) entry which is preliminary data.</text>
</comment>
<dbReference type="GO" id="GO:0016787">
    <property type="term" value="F:hydrolase activity"/>
    <property type="evidence" value="ECO:0007669"/>
    <property type="project" value="UniProtKB-KW"/>
</dbReference>
<dbReference type="SUPFAM" id="SSF53474">
    <property type="entry name" value="alpha/beta-Hydrolases"/>
    <property type="match status" value="1"/>
</dbReference>